<evidence type="ECO:0008006" key="3">
    <source>
        <dbReference type="Google" id="ProtNLM"/>
    </source>
</evidence>
<keyword evidence="2" id="KW-1185">Reference proteome</keyword>
<reference evidence="1 2" key="1">
    <citation type="submission" date="2024-09" db="EMBL/GenBank/DDBJ databases">
        <title>Chromosome-scale assembly of Riccia sorocarpa.</title>
        <authorList>
            <person name="Paukszto L."/>
        </authorList>
    </citation>
    <scope>NUCLEOTIDE SEQUENCE [LARGE SCALE GENOMIC DNA]</scope>
    <source>
        <strain evidence="1">LP-2024</strain>
        <tissue evidence="1">Aerial parts of the thallus</tissue>
    </source>
</reference>
<comment type="caution">
    <text evidence="1">The sequence shown here is derived from an EMBL/GenBank/DDBJ whole genome shotgun (WGS) entry which is preliminary data.</text>
</comment>
<proteinExistence type="predicted"/>
<gene>
    <name evidence="1" type="ORF">R1sor_021991</name>
</gene>
<name>A0ABD3GIK2_9MARC</name>
<protein>
    <recommendedName>
        <fullName evidence="3">MULE transposase domain-containing protein</fullName>
    </recommendedName>
</protein>
<dbReference type="PANTHER" id="PTHR33977">
    <property type="entry name" value="ZINC ION BINDING PROTEIN"/>
    <property type="match status" value="1"/>
</dbReference>
<organism evidence="1 2">
    <name type="scientific">Riccia sorocarpa</name>
    <dbReference type="NCBI Taxonomy" id="122646"/>
    <lineage>
        <taxon>Eukaryota</taxon>
        <taxon>Viridiplantae</taxon>
        <taxon>Streptophyta</taxon>
        <taxon>Embryophyta</taxon>
        <taxon>Marchantiophyta</taxon>
        <taxon>Marchantiopsida</taxon>
        <taxon>Marchantiidae</taxon>
        <taxon>Marchantiales</taxon>
        <taxon>Ricciaceae</taxon>
        <taxon>Riccia</taxon>
    </lineage>
</organism>
<dbReference type="PANTHER" id="PTHR33977:SF1">
    <property type="entry name" value="ZINC ION BINDING PROTEIN"/>
    <property type="match status" value="1"/>
</dbReference>
<evidence type="ECO:0000313" key="2">
    <source>
        <dbReference type="Proteomes" id="UP001633002"/>
    </source>
</evidence>
<evidence type="ECO:0000313" key="1">
    <source>
        <dbReference type="EMBL" id="KAL3679035.1"/>
    </source>
</evidence>
<dbReference type="EMBL" id="JBJQOH010000007">
    <property type="protein sequence ID" value="KAL3679035.1"/>
    <property type="molecule type" value="Genomic_DNA"/>
</dbReference>
<sequence>MRRKSRHATTMRKKSRRGRVRSLSRAIILNDIQTRLKAVINRLIKAFPANMVASELNTMKISDDAVATLNWTKFNSEKILMYQIPSKKARRPFLLAWQTDWMLGKLATLGHGSNVSMDATFGINKHGEMKEKVNTYLTQTLQTVGEWRPSCFLTDDAEEENVALNEVFPGVPVNLCLWHVRRAWIKKLHSLVKDPFAKALMNGELGSIMYRVNEGYSEVELLHMLGIKWGTDAGGLQNVQPCDALDNVEIANLGLAA</sequence>
<dbReference type="Proteomes" id="UP001633002">
    <property type="component" value="Unassembled WGS sequence"/>
</dbReference>
<dbReference type="AlphaFoldDB" id="A0ABD3GIK2"/>
<accession>A0ABD3GIK2</accession>